<keyword evidence="1" id="KW-0106">Calcium</keyword>
<comment type="caution">
    <text evidence="3">The sequence shown here is derived from an EMBL/GenBank/DDBJ whole genome shotgun (WGS) entry which is preliminary data.</text>
</comment>
<dbReference type="PANTHER" id="PTHR24114:SF50">
    <property type="entry name" value="RNI-LIKE PROTEIN"/>
    <property type="match status" value="1"/>
</dbReference>
<dbReference type="Gene3D" id="1.10.238.10">
    <property type="entry name" value="EF-hand"/>
    <property type="match status" value="1"/>
</dbReference>
<name>A0AAN8JEU6_PATCE</name>
<keyword evidence="4" id="KW-1185">Reference proteome</keyword>
<accession>A0AAN8JEU6</accession>
<protein>
    <recommendedName>
        <fullName evidence="2">EF-hand domain-containing protein</fullName>
    </recommendedName>
</protein>
<dbReference type="Pfam" id="PF13499">
    <property type="entry name" value="EF-hand_7"/>
    <property type="match status" value="1"/>
</dbReference>
<dbReference type="CDD" id="cd00051">
    <property type="entry name" value="EFh"/>
    <property type="match status" value="1"/>
</dbReference>
<proteinExistence type="predicted"/>
<dbReference type="SMART" id="SM00368">
    <property type="entry name" value="LRR_RI"/>
    <property type="match status" value="9"/>
</dbReference>
<organism evidence="3 4">
    <name type="scientific">Patella caerulea</name>
    <name type="common">Rayed Mediterranean limpet</name>
    <dbReference type="NCBI Taxonomy" id="87958"/>
    <lineage>
        <taxon>Eukaryota</taxon>
        <taxon>Metazoa</taxon>
        <taxon>Spiralia</taxon>
        <taxon>Lophotrochozoa</taxon>
        <taxon>Mollusca</taxon>
        <taxon>Gastropoda</taxon>
        <taxon>Patellogastropoda</taxon>
        <taxon>Patelloidea</taxon>
        <taxon>Patellidae</taxon>
        <taxon>Patella</taxon>
    </lineage>
</organism>
<dbReference type="InterPro" id="IPR018247">
    <property type="entry name" value="EF_Hand_1_Ca_BS"/>
</dbReference>
<dbReference type="GO" id="GO:0005509">
    <property type="term" value="F:calcium ion binding"/>
    <property type="evidence" value="ECO:0007669"/>
    <property type="project" value="InterPro"/>
</dbReference>
<evidence type="ECO:0000313" key="4">
    <source>
        <dbReference type="Proteomes" id="UP001347796"/>
    </source>
</evidence>
<evidence type="ECO:0000313" key="3">
    <source>
        <dbReference type="EMBL" id="KAK6173228.1"/>
    </source>
</evidence>
<feature type="domain" description="EF-hand" evidence="2">
    <location>
        <begin position="371"/>
        <end position="406"/>
    </location>
</feature>
<dbReference type="Pfam" id="PF13516">
    <property type="entry name" value="LRR_6"/>
    <property type="match status" value="3"/>
</dbReference>
<dbReference type="PANTHER" id="PTHR24114">
    <property type="entry name" value="LEUCINE RICH REPEAT FAMILY PROTEIN"/>
    <property type="match status" value="1"/>
</dbReference>
<dbReference type="PROSITE" id="PS00018">
    <property type="entry name" value="EF_HAND_1"/>
    <property type="match status" value="1"/>
</dbReference>
<reference evidence="3 4" key="1">
    <citation type="submission" date="2024-01" db="EMBL/GenBank/DDBJ databases">
        <title>The genome of the rayed Mediterranean limpet Patella caerulea (Linnaeus, 1758).</title>
        <authorList>
            <person name="Anh-Thu Weber A."/>
            <person name="Halstead-Nussloch G."/>
        </authorList>
    </citation>
    <scope>NUCLEOTIDE SEQUENCE [LARGE SCALE GENOMIC DNA]</scope>
    <source>
        <strain evidence="3">AATW-2023a</strain>
        <tissue evidence="3">Whole specimen</tissue>
    </source>
</reference>
<evidence type="ECO:0000256" key="1">
    <source>
        <dbReference type="ARBA" id="ARBA00022837"/>
    </source>
</evidence>
<dbReference type="InterPro" id="IPR032675">
    <property type="entry name" value="LRR_dom_sf"/>
</dbReference>
<sequence length="485" mass="54610">MVYFISAYQSVTCDHGCSIEVYDENPTPCQTVYQRACEKLQVVPSRQVFQNLSLTEVILPRCGLGVKELKALAIALVHNNSVHTLDLHCNSFGSLGFAYLVEMLQENRSIIDLNVSECKLGRQGVQMLNGLQGNTSIVRLNLSDNGFMESDACYVGDFIQKNKNLRELNLSYNSLRELGGVFVGGAIAVNTALKSLDLSWNHLRLKGAAAISHGLMTNRSLTRLLLSWNGFALEGSIEMGRALAKNNTLIELDLTSNRINVPAFRKIMQGLMKNKTLRILKIGTNPLSSDGATSVTRSLLDKNNSALAELDLSEVAVDSSFLELVERVKKTRKIVVKYGVEIRTDDLTRIDRPIVIDMDDPTTVLFEYMRQKNLRLIDLLHSLDKDNSETLSREELRKGLLSVQIPLSTRSMDLMMNRLDLNKDGHIDFEELTVGLRDYIRRTTKWRQQRGLTAEPIIGRLENLRERIRLRRDASRATRIASTEL</sequence>
<dbReference type="EMBL" id="JAZGQO010000011">
    <property type="protein sequence ID" value="KAK6173228.1"/>
    <property type="molecule type" value="Genomic_DNA"/>
</dbReference>
<dbReference type="InterPro" id="IPR052394">
    <property type="entry name" value="LRR-containing"/>
</dbReference>
<dbReference type="InterPro" id="IPR011992">
    <property type="entry name" value="EF-hand-dom_pair"/>
</dbReference>
<feature type="domain" description="EF-hand" evidence="2">
    <location>
        <begin position="407"/>
        <end position="442"/>
    </location>
</feature>
<dbReference type="AlphaFoldDB" id="A0AAN8JEU6"/>
<evidence type="ECO:0000259" key="2">
    <source>
        <dbReference type="PROSITE" id="PS50222"/>
    </source>
</evidence>
<gene>
    <name evidence="3" type="ORF">SNE40_016717</name>
</gene>
<dbReference type="PROSITE" id="PS51450">
    <property type="entry name" value="LRR"/>
    <property type="match status" value="1"/>
</dbReference>
<dbReference type="InterPro" id="IPR001611">
    <property type="entry name" value="Leu-rich_rpt"/>
</dbReference>
<dbReference type="SUPFAM" id="SSF47473">
    <property type="entry name" value="EF-hand"/>
    <property type="match status" value="1"/>
</dbReference>
<dbReference type="InterPro" id="IPR002048">
    <property type="entry name" value="EF_hand_dom"/>
</dbReference>
<dbReference type="SMART" id="SM00054">
    <property type="entry name" value="EFh"/>
    <property type="match status" value="2"/>
</dbReference>
<dbReference type="Gene3D" id="3.80.10.10">
    <property type="entry name" value="Ribonuclease Inhibitor"/>
    <property type="match status" value="1"/>
</dbReference>
<dbReference type="SUPFAM" id="SSF52047">
    <property type="entry name" value="RNI-like"/>
    <property type="match status" value="1"/>
</dbReference>
<dbReference type="PROSITE" id="PS50222">
    <property type="entry name" value="EF_HAND_2"/>
    <property type="match status" value="2"/>
</dbReference>
<dbReference type="Proteomes" id="UP001347796">
    <property type="component" value="Unassembled WGS sequence"/>
</dbReference>